<organism evidence="4 5">
    <name type="scientific">Duganella margarita</name>
    <dbReference type="NCBI Taxonomy" id="2692170"/>
    <lineage>
        <taxon>Bacteria</taxon>
        <taxon>Pseudomonadati</taxon>
        <taxon>Pseudomonadota</taxon>
        <taxon>Betaproteobacteria</taxon>
        <taxon>Burkholderiales</taxon>
        <taxon>Oxalobacteraceae</taxon>
        <taxon>Telluria group</taxon>
        <taxon>Duganella</taxon>
    </lineage>
</organism>
<evidence type="ECO:0000313" key="4">
    <source>
        <dbReference type="EMBL" id="MYM76049.1"/>
    </source>
</evidence>
<name>A0A7X4H822_9BURK</name>
<keyword evidence="1" id="KW-0902">Two-component regulatory system</keyword>
<evidence type="ECO:0000259" key="3">
    <source>
        <dbReference type="PROSITE" id="PS50894"/>
    </source>
</evidence>
<dbReference type="GO" id="GO:0000160">
    <property type="term" value="P:phosphorelay signal transduction system"/>
    <property type="evidence" value="ECO:0007669"/>
    <property type="project" value="UniProtKB-KW"/>
</dbReference>
<dbReference type="Gene3D" id="1.20.120.160">
    <property type="entry name" value="HPT domain"/>
    <property type="match status" value="1"/>
</dbReference>
<keyword evidence="4" id="KW-0808">Transferase</keyword>
<evidence type="ECO:0000313" key="5">
    <source>
        <dbReference type="Proteomes" id="UP000469734"/>
    </source>
</evidence>
<dbReference type="AlphaFoldDB" id="A0A7X4H822"/>
<dbReference type="Proteomes" id="UP000469734">
    <property type="component" value="Unassembled WGS sequence"/>
</dbReference>
<feature type="modified residue" description="Phosphohistidine" evidence="2">
    <location>
        <position position="93"/>
    </location>
</feature>
<reference evidence="4 5" key="1">
    <citation type="submission" date="2019-12" db="EMBL/GenBank/DDBJ databases">
        <title>Novel species isolated from a subtropical stream in China.</title>
        <authorList>
            <person name="Lu H."/>
        </authorList>
    </citation>
    <scope>NUCLEOTIDE SEQUENCE [LARGE SCALE GENOMIC DNA]</scope>
    <source>
        <strain evidence="4 5">FT134W</strain>
    </source>
</reference>
<feature type="domain" description="HPt" evidence="3">
    <location>
        <begin position="54"/>
        <end position="149"/>
    </location>
</feature>
<dbReference type="SUPFAM" id="SSF47226">
    <property type="entry name" value="Histidine-containing phosphotransfer domain, HPT domain"/>
    <property type="match status" value="1"/>
</dbReference>
<dbReference type="InterPro" id="IPR036641">
    <property type="entry name" value="HPT_dom_sf"/>
</dbReference>
<dbReference type="CDD" id="cd00088">
    <property type="entry name" value="HPT"/>
    <property type="match status" value="1"/>
</dbReference>
<sequence length="152" mass="15007">AGAADASRADVASAPGADDAATALRADGDGAAAAGPLPDAGLNSAAALKRLGGLESVYLIALRSFIAEAEKLAAQLQTARDNENCSAALPALHTLKGLAGTVGADRLAALSQQAELALKGDAAAWAPLEQVLDACPGVAGDIERLLSGSRPR</sequence>
<dbReference type="GO" id="GO:0004672">
    <property type="term" value="F:protein kinase activity"/>
    <property type="evidence" value="ECO:0007669"/>
    <property type="project" value="UniProtKB-ARBA"/>
</dbReference>
<comment type="caution">
    <text evidence="4">The sequence shown here is derived from an EMBL/GenBank/DDBJ whole genome shotgun (WGS) entry which is preliminary data.</text>
</comment>
<dbReference type="RefSeq" id="WP_161052551.1">
    <property type="nucleotide sequence ID" value="NZ_WWCR01000062.1"/>
</dbReference>
<evidence type="ECO:0000256" key="1">
    <source>
        <dbReference type="ARBA" id="ARBA00023012"/>
    </source>
</evidence>
<dbReference type="EMBL" id="WWCR01000062">
    <property type="protein sequence ID" value="MYM76049.1"/>
    <property type="molecule type" value="Genomic_DNA"/>
</dbReference>
<protein>
    <submittedName>
        <fullName evidence="4">Hybrid sensor histidine kinase/response regulator</fullName>
    </submittedName>
</protein>
<dbReference type="Pfam" id="PF01627">
    <property type="entry name" value="Hpt"/>
    <property type="match status" value="1"/>
</dbReference>
<keyword evidence="2" id="KW-0597">Phosphoprotein</keyword>
<dbReference type="PROSITE" id="PS50894">
    <property type="entry name" value="HPT"/>
    <property type="match status" value="1"/>
</dbReference>
<keyword evidence="4" id="KW-0418">Kinase</keyword>
<dbReference type="InterPro" id="IPR008207">
    <property type="entry name" value="Sig_transdc_His_kin_Hpt_dom"/>
</dbReference>
<accession>A0A7X4H822</accession>
<gene>
    <name evidence="4" type="ORF">GTP56_28195</name>
</gene>
<feature type="non-terminal residue" evidence="4">
    <location>
        <position position="1"/>
    </location>
</feature>
<evidence type="ECO:0000256" key="2">
    <source>
        <dbReference type="PROSITE-ProRule" id="PRU00110"/>
    </source>
</evidence>
<proteinExistence type="predicted"/>